<dbReference type="InterPro" id="IPR000010">
    <property type="entry name" value="Cystatin_dom"/>
</dbReference>
<dbReference type="Gene3D" id="3.10.450.10">
    <property type="match status" value="1"/>
</dbReference>
<keyword evidence="5" id="KW-1185">Reference proteome</keyword>
<gene>
    <name evidence="4" type="ORF">AAHA92_26588</name>
</gene>
<feature type="domain" description="Cystatin" evidence="3">
    <location>
        <begin position="78"/>
        <end position="169"/>
    </location>
</feature>
<protein>
    <submittedName>
        <fullName evidence="4">Cysteine proteinase inhibitor 1-like</fullName>
    </submittedName>
</protein>
<dbReference type="InterPro" id="IPR046350">
    <property type="entry name" value="Cystatin_sf"/>
</dbReference>
<dbReference type="Pfam" id="PF16845">
    <property type="entry name" value="SQAPI"/>
    <property type="match status" value="1"/>
</dbReference>
<reference evidence="4 5" key="1">
    <citation type="submission" date="2024-06" db="EMBL/GenBank/DDBJ databases">
        <title>A chromosome level genome sequence of Diviner's sage (Salvia divinorum).</title>
        <authorList>
            <person name="Ford S.A."/>
            <person name="Ro D.-K."/>
            <person name="Ness R.W."/>
            <person name="Phillips M.A."/>
        </authorList>
    </citation>
    <scope>NUCLEOTIDE SEQUENCE [LARGE SCALE GENOMIC DNA]</scope>
    <source>
        <strain evidence="4">SAF-2024a</strain>
        <tissue evidence="4">Leaf</tissue>
    </source>
</reference>
<proteinExistence type="predicted"/>
<dbReference type="GO" id="GO:0004869">
    <property type="term" value="F:cysteine-type endopeptidase inhibitor activity"/>
    <property type="evidence" value="ECO:0007669"/>
    <property type="project" value="UniProtKB-KW"/>
</dbReference>
<accession>A0ABD1GEF8</accession>
<evidence type="ECO:0000256" key="2">
    <source>
        <dbReference type="ARBA" id="ARBA00022704"/>
    </source>
</evidence>
<dbReference type="PANTHER" id="PTHR47364:SF2">
    <property type="entry name" value="CYSTEINE PROTEINASE INHIBITOR 5"/>
    <property type="match status" value="1"/>
</dbReference>
<dbReference type="PANTHER" id="PTHR47364">
    <property type="entry name" value="CYSTEINE PROTEINASE INHIBITOR 5"/>
    <property type="match status" value="1"/>
</dbReference>
<sequence>MASSITLTASFFGGPVAAKPSAATTRRGPLAVRASMDLEKAVAESSNTRRGLVLAGMAAAAAAPSIVKVAMADDENIGMPGAYNPVPNPNAPEIVQIALFALSDHNKQKKEALVYESMIKAEMQVVNGFNYRLTFVARDTRTSRTNNYQAIVYFQPVPTFVNLVSFVAILR</sequence>
<keyword evidence="1" id="KW-0646">Protease inhibitor</keyword>
<evidence type="ECO:0000259" key="3">
    <source>
        <dbReference type="SMART" id="SM00043"/>
    </source>
</evidence>
<dbReference type="AlphaFoldDB" id="A0ABD1GEF8"/>
<comment type="caution">
    <text evidence="4">The sequence shown here is derived from an EMBL/GenBank/DDBJ whole genome shotgun (WGS) entry which is preliminary data.</text>
</comment>
<dbReference type="EMBL" id="JBEAFC010000009">
    <property type="protein sequence ID" value="KAL1542502.1"/>
    <property type="molecule type" value="Genomic_DNA"/>
</dbReference>
<keyword evidence="2" id="KW-0789">Thiol protease inhibitor</keyword>
<name>A0ABD1GEF8_SALDI</name>
<dbReference type="SUPFAM" id="SSF54403">
    <property type="entry name" value="Cystatin/monellin"/>
    <property type="match status" value="1"/>
</dbReference>
<evidence type="ECO:0000313" key="5">
    <source>
        <dbReference type="Proteomes" id="UP001567538"/>
    </source>
</evidence>
<evidence type="ECO:0000256" key="1">
    <source>
        <dbReference type="ARBA" id="ARBA00022690"/>
    </source>
</evidence>
<evidence type="ECO:0000313" key="4">
    <source>
        <dbReference type="EMBL" id="KAL1542502.1"/>
    </source>
</evidence>
<dbReference type="CDD" id="cd00042">
    <property type="entry name" value="CY"/>
    <property type="match status" value="1"/>
</dbReference>
<organism evidence="4 5">
    <name type="scientific">Salvia divinorum</name>
    <name type="common">Maria pastora</name>
    <name type="synonym">Diviner's sage</name>
    <dbReference type="NCBI Taxonomy" id="28513"/>
    <lineage>
        <taxon>Eukaryota</taxon>
        <taxon>Viridiplantae</taxon>
        <taxon>Streptophyta</taxon>
        <taxon>Embryophyta</taxon>
        <taxon>Tracheophyta</taxon>
        <taxon>Spermatophyta</taxon>
        <taxon>Magnoliopsida</taxon>
        <taxon>eudicotyledons</taxon>
        <taxon>Gunneridae</taxon>
        <taxon>Pentapetalae</taxon>
        <taxon>asterids</taxon>
        <taxon>lamiids</taxon>
        <taxon>Lamiales</taxon>
        <taxon>Lamiaceae</taxon>
        <taxon>Nepetoideae</taxon>
        <taxon>Mentheae</taxon>
        <taxon>Salviinae</taxon>
        <taxon>Salvia</taxon>
        <taxon>Salvia subgen. Calosphace</taxon>
    </lineage>
</organism>
<dbReference type="SMART" id="SM00043">
    <property type="entry name" value="CY"/>
    <property type="match status" value="1"/>
</dbReference>
<dbReference type="Proteomes" id="UP001567538">
    <property type="component" value="Unassembled WGS sequence"/>
</dbReference>